<dbReference type="InterPro" id="IPR038200">
    <property type="entry name" value="GW_dom_sf"/>
</dbReference>
<dbReference type="Gene3D" id="2.30.30.170">
    <property type="match status" value="2"/>
</dbReference>
<protein>
    <recommendedName>
        <fullName evidence="2">GW domain-containing protein</fullName>
    </recommendedName>
</protein>
<feature type="domain" description="GW" evidence="2">
    <location>
        <begin position="116"/>
        <end position="182"/>
    </location>
</feature>
<accession>A0A645G3C8</accession>
<evidence type="ECO:0000259" key="2">
    <source>
        <dbReference type="Pfam" id="PF13457"/>
    </source>
</evidence>
<dbReference type="AlphaFoldDB" id="A0A645G3C8"/>
<dbReference type="EMBL" id="VSSQ01068173">
    <property type="protein sequence ID" value="MPN20420.1"/>
    <property type="molecule type" value="Genomic_DNA"/>
</dbReference>
<dbReference type="InterPro" id="IPR025987">
    <property type="entry name" value="GW_dom"/>
</dbReference>
<evidence type="ECO:0000256" key="1">
    <source>
        <dbReference type="ARBA" id="ARBA00022729"/>
    </source>
</evidence>
<feature type="domain" description="GW" evidence="2">
    <location>
        <begin position="44"/>
        <end position="109"/>
    </location>
</feature>
<name>A0A645G3C8_9ZZZZ</name>
<evidence type="ECO:0000313" key="3">
    <source>
        <dbReference type="EMBL" id="MPN20420.1"/>
    </source>
</evidence>
<dbReference type="SUPFAM" id="SSF82057">
    <property type="entry name" value="Prokaryotic SH3-related domain"/>
    <property type="match status" value="2"/>
</dbReference>
<gene>
    <name evidence="3" type="ORF">SDC9_167799</name>
</gene>
<sequence length="184" mass="20244">MGTTKDVLGANATILYETMDSSSLYAAYLGWIDRQAFGFENGEYIGIIKAGSYSVDTLPWGTPDYETIGYSDSYAGKELLVKGTTQNGLYSLLWRQGSPLGWVDSRAVKPFEVVPMSYSTVISDGGYSIDSLPWGEFGAKELGSTAEYLDETVSISRETISGDYLYAEWSGEGLGWIDHRAFRK</sequence>
<organism evidence="3">
    <name type="scientific">bioreactor metagenome</name>
    <dbReference type="NCBI Taxonomy" id="1076179"/>
    <lineage>
        <taxon>unclassified sequences</taxon>
        <taxon>metagenomes</taxon>
        <taxon>ecological metagenomes</taxon>
    </lineage>
</organism>
<comment type="caution">
    <text evidence="3">The sequence shown here is derived from an EMBL/GenBank/DDBJ whole genome shotgun (WGS) entry which is preliminary data.</text>
</comment>
<dbReference type="Pfam" id="PF13457">
    <property type="entry name" value="GW"/>
    <property type="match status" value="2"/>
</dbReference>
<proteinExistence type="predicted"/>
<reference evidence="3" key="1">
    <citation type="submission" date="2019-08" db="EMBL/GenBank/DDBJ databases">
        <authorList>
            <person name="Kucharzyk K."/>
            <person name="Murdoch R.W."/>
            <person name="Higgins S."/>
            <person name="Loffler F."/>
        </authorList>
    </citation>
    <scope>NUCLEOTIDE SEQUENCE</scope>
</reference>
<keyword evidence="1" id="KW-0732">Signal</keyword>